<dbReference type="SUPFAM" id="SSF47345">
    <property type="entry name" value="Colicin E immunity proteins"/>
    <property type="match status" value="1"/>
</dbReference>
<comment type="similarity">
    <text evidence="1">Belongs to the colicins ColE2/ColE8/ColE9 and pyocins S1/S2 family.</text>
</comment>
<dbReference type="PRINTS" id="PR01299">
    <property type="entry name" value="PYOCIN"/>
</dbReference>
<dbReference type="Gene3D" id="1.10.1200.20">
    <property type="entry name" value="Colicin E immunity protein"/>
    <property type="match status" value="1"/>
</dbReference>
<gene>
    <name evidence="3" type="ORF">D1D85_23775</name>
</gene>
<reference evidence="3" key="1">
    <citation type="submission" date="2018-08" db="EMBL/GenBank/DDBJ databases">
        <authorList>
            <consortium name="PulseNet: The National Subtyping Network for Foodborne Disease Surveillance"/>
            <person name="Tarr C.L."/>
            <person name="Trees E."/>
            <person name="Katz L.S."/>
            <person name="Carleton-Romer H.A."/>
            <person name="Stroika S."/>
            <person name="Kucerova Z."/>
            <person name="Roache K.F."/>
            <person name="Sabol A.L."/>
            <person name="Besser J."/>
            <person name="Gerner-Smidt P."/>
        </authorList>
    </citation>
    <scope>NUCLEOTIDE SEQUENCE</scope>
    <source>
        <strain evidence="3">PNUSAS051244</strain>
    </source>
</reference>
<dbReference type="InterPro" id="IPR000290">
    <property type="entry name" value="Colicin_pyocin"/>
</dbReference>
<organism evidence="3">
    <name type="scientific">Salmonella enterica</name>
    <name type="common">Salmonella choleraesuis</name>
    <dbReference type="NCBI Taxonomy" id="28901"/>
    <lineage>
        <taxon>Bacteria</taxon>
        <taxon>Pseudomonadati</taxon>
        <taxon>Pseudomonadota</taxon>
        <taxon>Gammaproteobacteria</taxon>
        <taxon>Enterobacterales</taxon>
        <taxon>Enterobacteriaceae</taxon>
        <taxon>Salmonella</taxon>
    </lineage>
</organism>
<dbReference type="Pfam" id="PF01320">
    <property type="entry name" value="Colicin_Pyocin"/>
    <property type="match status" value="1"/>
</dbReference>
<accession>A0A615PF45</accession>
<evidence type="ECO:0000256" key="1">
    <source>
        <dbReference type="ARBA" id="ARBA00009346"/>
    </source>
</evidence>
<sequence>MEKKTISDYTEAEFLEFVRKICNADYGTEAEHTKAVLDFDRLTEHPYRNGLIYHPKDGQDDSPEGIVKEVKEWRAKNGKPGFKQG</sequence>
<comment type="caution">
    <text evidence="3">The sequence shown here is derived from an EMBL/GenBank/DDBJ whole genome shotgun (WGS) entry which is preliminary data.</text>
</comment>
<dbReference type="CDD" id="cd16363">
    <property type="entry name" value="Col_Im_like"/>
    <property type="match status" value="1"/>
</dbReference>
<dbReference type="RefSeq" id="WP_079961787.1">
    <property type="nucleotide sequence ID" value="NZ_MYLA01000070.1"/>
</dbReference>
<dbReference type="AlphaFoldDB" id="A0A615PF45"/>
<keyword evidence="2" id="KW-0079">Bacteriocin immunity</keyword>
<dbReference type="EMBL" id="AAGCYI010000059">
    <property type="protein sequence ID" value="EBM5456598.1"/>
    <property type="molecule type" value="Genomic_DNA"/>
</dbReference>
<dbReference type="InterPro" id="IPR035900">
    <property type="entry name" value="Colicin_E_sf"/>
</dbReference>
<name>A0A615PF45_SALER</name>
<dbReference type="GO" id="GO:0030153">
    <property type="term" value="P:bacteriocin immunity"/>
    <property type="evidence" value="ECO:0007669"/>
    <property type="project" value="UniProtKB-KW"/>
</dbReference>
<proteinExistence type="inferred from homology"/>
<protein>
    <submittedName>
        <fullName evidence="3">Bacteriocin immunity protein</fullName>
    </submittedName>
</protein>
<evidence type="ECO:0000313" key="3">
    <source>
        <dbReference type="EMBL" id="EBM5456598.1"/>
    </source>
</evidence>
<evidence type="ECO:0000256" key="2">
    <source>
        <dbReference type="ARBA" id="ARBA00023025"/>
    </source>
</evidence>
<dbReference type="GO" id="GO:0015643">
    <property type="term" value="F:toxic substance binding"/>
    <property type="evidence" value="ECO:0007669"/>
    <property type="project" value="InterPro"/>
</dbReference>